<dbReference type="SUPFAM" id="SSF52540">
    <property type="entry name" value="P-loop containing nucleoside triphosphate hydrolases"/>
    <property type="match status" value="1"/>
</dbReference>
<dbReference type="EMBL" id="CAJNRE010020548">
    <property type="protein sequence ID" value="CAF2235532.1"/>
    <property type="molecule type" value="Genomic_DNA"/>
</dbReference>
<evidence type="ECO:0000313" key="2">
    <source>
        <dbReference type="EMBL" id="CAF4182233.1"/>
    </source>
</evidence>
<accession>A0A816ZW20</accession>
<dbReference type="AlphaFoldDB" id="A0A816ZW20"/>
<dbReference type="Proteomes" id="UP000663824">
    <property type="component" value="Unassembled WGS sequence"/>
</dbReference>
<name>A0A816ZW20_9BILA</name>
<proteinExistence type="predicted"/>
<gene>
    <name evidence="1" type="ORF">MBJ925_LOCUS37110</name>
    <name evidence="2" type="ORF">SMN809_LOCUS21072</name>
</gene>
<sequence>MLCSQKIVSQINCVVKLSQQMRTEDVRYLELLNRLRNGTSTIDDYQLLCTRVIGAPNLQVSLREKPWNEAPMLVFRNALRTQINNRALLNKTVEMKLTPVVCAAQDYIQGKQIEDPRLRNAILQLPDNKTEHLPGYLPLVPGIPVLLTENIATELGLSNGTRGVFRQLAYEDFSESFHFIDTDFPKHRVNVPKANGRYRGVHSNFISDPFCLLKLLLLFHGKEHKILHLLI</sequence>
<organism evidence="1 3">
    <name type="scientific">Rotaria magnacalcarata</name>
    <dbReference type="NCBI Taxonomy" id="392030"/>
    <lineage>
        <taxon>Eukaryota</taxon>
        <taxon>Metazoa</taxon>
        <taxon>Spiralia</taxon>
        <taxon>Gnathifera</taxon>
        <taxon>Rotifera</taxon>
        <taxon>Eurotatoria</taxon>
        <taxon>Bdelloidea</taxon>
        <taxon>Philodinida</taxon>
        <taxon>Philodinidae</taxon>
        <taxon>Rotaria</taxon>
    </lineage>
</organism>
<protein>
    <recommendedName>
        <fullName evidence="4">DNA helicase</fullName>
    </recommendedName>
</protein>
<dbReference type="InterPro" id="IPR027417">
    <property type="entry name" value="P-loop_NTPase"/>
</dbReference>
<evidence type="ECO:0008006" key="4">
    <source>
        <dbReference type="Google" id="ProtNLM"/>
    </source>
</evidence>
<dbReference type="EMBL" id="CAJOBI010015346">
    <property type="protein sequence ID" value="CAF4182233.1"/>
    <property type="molecule type" value="Genomic_DNA"/>
</dbReference>
<evidence type="ECO:0000313" key="1">
    <source>
        <dbReference type="EMBL" id="CAF2235532.1"/>
    </source>
</evidence>
<reference evidence="1" key="1">
    <citation type="submission" date="2021-02" db="EMBL/GenBank/DDBJ databases">
        <authorList>
            <person name="Nowell W R."/>
        </authorList>
    </citation>
    <scope>NUCLEOTIDE SEQUENCE</scope>
</reference>
<comment type="caution">
    <text evidence="1">The sequence shown here is derived from an EMBL/GenBank/DDBJ whole genome shotgun (WGS) entry which is preliminary data.</text>
</comment>
<evidence type="ECO:0000313" key="3">
    <source>
        <dbReference type="Proteomes" id="UP000663824"/>
    </source>
</evidence>
<dbReference type="Proteomes" id="UP000676336">
    <property type="component" value="Unassembled WGS sequence"/>
</dbReference>